<reference evidence="2" key="1">
    <citation type="submission" date="2019-07" db="EMBL/GenBank/DDBJ databases">
        <authorList>
            <person name="Dittberner H."/>
        </authorList>
    </citation>
    <scope>NUCLEOTIDE SEQUENCE [LARGE SCALE GENOMIC DNA]</scope>
</reference>
<sequence length="83" mass="9473">MEDNRPDEKTMASDLFAQANHGEEDRLLKPTELQEAFNRRDSSTVPINRPTGWSEIVSAIHYVFGALAISLIVFLAFRFNNFD</sequence>
<keyword evidence="1" id="KW-0812">Transmembrane</keyword>
<feature type="transmembrane region" description="Helical" evidence="1">
    <location>
        <begin position="59"/>
        <end position="77"/>
    </location>
</feature>
<protein>
    <submittedName>
        <fullName evidence="2">Uncharacterized protein</fullName>
    </submittedName>
</protein>
<dbReference type="Proteomes" id="UP000489600">
    <property type="component" value="Unassembled WGS sequence"/>
</dbReference>
<evidence type="ECO:0000256" key="1">
    <source>
        <dbReference type="SAM" id="Phobius"/>
    </source>
</evidence>
<keyword evidence="1" id="KW-0472">Membrane</keyword>
<name>A0A565ANH3_9BRAS</name>
<gene>
    <name evidence="2" type="ORF">ANE_LOCUS623</name>
</gene>
<evidence type="ECO:0000313" key="2">
    <source>
        <dbReference type="EMBL" id="VVA90178.1"/>
    </source>
</evidence>
<accession>A0A565ANH3</accession>
<dbReference type="AlphaFoldDB" id="A0A565ANH3"/>
<keyword evidence="3" id="KW-1185">Reference proteome</keyword>
<evidence type="ECO:0000313" key="3">
    <source>
        <dbReference type="Proteomes" id="UP000489600"/>
    </source>
</evidence>
<keyword evidence="1" id="KW-1133">Transmembrane helix</keyword>
<dbReference type="EMBL" id="CABITT030000001">
    <property type="protein sequence ID" value="VVA90178.1"/>
    <property type="molecule type" value="Genomic_DNA"/>
</dbReference>
<organism evidence="2 3">
    <name type="scientific">Arabis nemorensis</name>
    <dbReference type="NCBI Taxonomy" id="586526"/>
    <lineage>
        <taxon>Eukaryota</taxon>
        <taxon>Viridiplantae</taxon>
        <taxon>Streptophyta</taxon>
        <taxon>Embryophyta</taxon>
        <taxon>Tracheophyta</taxon>
        <taxon>Spermatophyta</taxon>
        <taxon>Magnoliopsida</taxon>
        <taxon>eudicotyledons</taxon>
        <taxon>Gunneridae</taxon>
        <taxon>Pentapetalae</taxon>
        <taxon>rosids</taxon>
        <taxon>malvids</taxon>
        <taxon>Brassicales</taxon>
        <taxon>Brassicaceae</taxon>
        <taxon>Arabideae</taxon>
        <taxon>Arabis</taxon>
    </lineage>
</organism>
<comment type="caution">
    <text evidence="2">The sequence shown here is derived from an EMBL/GenBank/DDBJ whole genome shotgun (WGS) entry which is preliminary data.</text>
</comment>
<proteinExistence type="predicted"/>